<dbReference type="Proteomes" id="UP001063033">
    <property type="component" value="Segment"/>
</dbReference>
<evidence type="ECO:0000313" key="1">
    <source>
        <dbReference type="EMBL" id="UXE04790.1"/>
    </source>
</evidence>
<dbReference type="RefSeq" id="YP_010755397.1">
    <property type="nucleotide sequence ID" value="NC_073469.1"/>
</dbReference>
<dbReference type="GeneID" id="80020049"/>
<reference evidence="1" key="1">
    <citation type="submission" date="2022-08" db="EMBL/GenBank/DDBJ databases">
        <authorList>
            <person name="Dojs M.A."/>
            <person name="Fleischacker C.L."/>
            <person name="Jackson S.M."/>
            <person name="Feiring S.B."/>
            <person name="Webb R.J."/>
            <person name="Schaefbauer A.B."/>
            <person name="Vigness C.A."/>
            <person name="Boyle B.L."/>
            <person name="Frank J.R."/>
            <person name="Fleischacker T.C."/>
            <person name="Ackerman S.B."/>
            <person name="Balish M.F."/>
            <person name="Garlena R.A."/>
            <person name="Russell D.A."/>
            <person name="Jacobs-Sera D."/>
            <person name="Hatfull G.F."/>
        </authorList>
    </citation>
    <scope>NUCLEOTIDE SEQUENCE</scope>
</reference>
<organism evidence="1 2">
    <name type="scientific">Arthrobacter phage Shambre1</name>
    <dbReference type="NCBI Taxonomy" id="2927284"/>
    <lineage>
        <taxon>Viruses</taxon>
        <taxon>Duplodnaviria</taxon>
        <taxon>Heunggongvirae</taxon>
        <taxon>Uroviricota</taxon>
        <taxon>Caudoviricetes</taxon>
        <taxon>Bismarckvirus</taxon>
        <taxon>Bismarckvirus shambre1</taxon>
    </lineage>
</organism>
<dbReference type="EMBL" id="OP297545">
    <property type="protein sequence ID" value="UXE04790.1"/>
    <property type="molecule type" value="Genomic_DNA"/>
</dbReference>
<name>A0A977KNM0_9CAUD</name>
<evidence type="ECO:0000313" key="2">
    <source>
        <dbReference type="Proteomes" id="UP001063033"/>
    </source>
</evidence>
<gene>
    <name evidence="1" type="primary">54</name>
    <name evidence="1" type="ORF">SEA_SHAMBRE1_54</name>
</gene>
<keyword evidence="2" id="KW-1185">Reference proteome</keyword>
<proteinExistence type="predicted"/>
<accession>A0A977KNM0</accession>
<protein>
    <submittedName>
        <fullName evidence="1">Uncharacterized protein</fullName>
    </submittedName>
</protein>
<dbReference type="KEGG" id="vg:80020049"/>
<sequence length="94" mass="10192">MPSNQPDLDALLLPHVRLAVAGGYYRCGCSHTYEAAIDAHLQPAAAAEQAQIMDYRHAQHVAEQLLSAGVELPKPDPRQALRDRAAALKGRPRA</sequence>